<evidence type="ECO:0000256" key="1">
    <source>
        <dbReference type="SAM" id="Coils"/>
    </source>
</evidence>
<evidence type="ECO:0000313" key="4">
    <source>
        <dbReference type="Proteomes" id="UP001283361"/>
    </source>
</evidence>
<accession>A0AAE0XWG8</accession>
<feature type="coiled-coil region" evidence="1">
    <location>
        <begin position="231"/>
        <end position="265"/>
    </location>
</feature>
<dbReference type="AlphaFoldDB" id="A0AAE0XWG8"/>
<feature type="region of interest" description="Disordered" evidence="2">
    <location>
        <begin position="1"/>
        <end position="29"/>
    </location>
</feature>
<proteinExistence type="predicted"/>
<evidence type="ECO:0000313" key="3">
    <source>
        <dbReference type="EMBL" id="KAK3719366.1"/>
    </source>
</evidence>
<dbReference type="EMBL" id="JAWDGP010007415">
    <property type="protein sequence ID" value="KAK3719366.1"/>
    <property type="molecule type" value="Genomic_DNA"/>
</dbReference>
<comment type="caution">
    <text evidence="3">The sequence shown here is derived from an EMBL/GenBank/DDBJ whole genome shotgun (WGS) entry which is preliminary data.</text>
</comment>
<gene>
    <name evidence="3" type="ORF">RRG08_029522</name>
</gene>
<organism evidence="3 4">
    <name type="scientific">Elysia crispata</name>
    <name type="common">lettuce slug</name>
    <dbReference type="NCBI Taxonomy" id="231223"/>
    <lineage>
        <taxon>Eukaryota</taxon>
        <taxon>Metazoa</taxon>
        <taxon>Spiralia</taxon>
        <taxon>Lophotrochozoa</taxon>
        <taxon>Mollusca</taxon>
        <taxon>Gastropoda</taxon>
        <taxon>Heterobranchia</taxon>
        <taxon>Euthyneura</taxon>
        <taxon>Panpulmonata</taxon>
        <taxon>Sacoglossa</taxon>
        <taxon>Placobranchoidea</taxon>
        <taxon>Plakobranchidae</taxon>
        <taxon>Elysia</taxon>
    </lineage>
</organism>
<keyword evidence="1" id="KW-0175">Coiled coil</keyword>
<dbReference type="Proteomes" id="UP001283361">
    <property type="component" value="Unassembled WGS sequence"/>
</dbReference>
<sequence length="271" mass="31125">MEVNLGTPDNSRKFRHRRRRSTDQTFSMDEHSVGTRMSLVYSHKNIISHVKLLVHTCQTQGYSDSSLYVAMIVGANKYGSPPHHTIESRPTPTSSLEAGQPLEGTGAGQEELKLRGAIQGEKITFPLPIPGIITCDLCRPPASWRRKKSNHRDALRHLQEQHDARIVAAFRCRRCGYATTTLHAGNRHLSRSCTGVRALEEPLRRIQRRRKMSRRRRRQILRDVNVVIQERARAIEEARELEIALRAKRQEIAKMDEEIEEYRTLKALLPD</sequence>
<protein>
    <submittedName>
        <fullName evidence="3">Uncharacterized protein</fullName>
    </submittedName>
</protein>
<reference evidence="3" key="1">
    <citation type="journal article" date="2023" name="G3 (Bethesda)">
        <title>A reference genome for the long-term kleptoplast-retaining sea slug Elysia crispata morphotype clarki.</title>
        <authorList>
            <person name="Eastman K.E."/>
            <person name="Pendleton A.L."/>
            <person name="Shaikh M.A."/>
            <person name="Suttiyut T."/>
            <person name="Ogas R."/>
            <person name="Tomko P."/>
            <person name="Gavelis G."/>
            <person name="Widhalm J.R."/>
            <person name="Wisecaver J.H."/>
        </authorList>
    </citation>
    <scope>NUCLEOTIDE SEQUENCE</scope>
    <source>
        <strain evidence="3">ECLA1</strain>
    </source>
</reference>
<evidence type="ECO:0000256" key="2">
    <source>
        <dbReference type="SAM" id="MobiDB-lite"/>
    </source>
</evidence>
<name>A0AAE0XWG8_9GAST</name>
<keyword evidence="4" id="KW-1185">Reference proteome</keyword>